<dbReference type="OrthoDB" id="5695497at2"/>
<sequence length="505" mass="56869">MQDRNLDNLVIVGGGSAGWMAAAAAANAAGRACEITLIESDEIGTVGVGEATIPPIKVFNRSLGIDEREFVVQTKGTFKLGIEFVNWGRQGHRYFHPFGTYGVDFDMVPLHQYFLRARQRGMSPGSLDDFTMAWQVAKRGRFAPPTQDPRLIQSTYDYAYHFDAGLYARYLRSYAEARGVKRLEGKIADVGLSQKDGRIDFVRLEDGRVVAGDFFVDCSGFRGILIEGALKTGYEDWSHWLPCNRAVAVPCAHGGEFTPYTRSTAREAGWQWRIPLQHRIGNGYVYSSDFISDQEAQRTLLANLDGKALADPRPLRFTTGRRKKAWNKNCVAIGLAAGFMEPLESTSLHLIQTGITRFLALFPDKEIDPVLEAEFNRLTTYEWERIRDFLILHYCATERTDTELWRYCANMSLPDTLAYKLAHFRKYGRMVSDGPELFLNPSWLAVYLGQFVEPSGYDPLVDARPQVEADRHLASLKKLMAETAETLPTHRMFIAQNCQAATVET</sequence>
<dbReference type="PIRSF" id="PIRSF011396">
    <property type="entry name" value="Trp_halogenase"/>
    <property type="match status" value="1"/>
</dbReference>
<gene>
    <name evidence="3" type="primary">prnA_2</name>
    <name evidence="3" type="ORF">PbB2_02688</name>
</gene>
<evidence type="ECO:0000313" key="3">
    <source>
        <dbReference type="EMBL" id="GBF58996.1"/>
    </source>
</evidence>
<reference evidence="3" key="1">
    <citation type="journal article" date="2018" name="Genome Announc.">
        <title>Draft Genome Sequence of "Candidatus Phycosocius bacilliformis," an Alphaproteobacterial Ectosymbiont of the Hydrocarbon-Producing Green Alga Botryococcus braunii.</title>
        <authorList>
            <person name="Tanabe Y."/>
            <person name="Yamaguchi H."/>
            <person name="Watanabe M.M."/>
        </authorList>
    </citation>
    <scope>NUCLEOTIDE SEQUENCE [LARGE SCALE GENOMIC DNA]</scope>
    <source>
        <strain evidence="3">BOTRYCO-2</strain>
    </source>
</reference>
<dbReference type="PANTHER" id="PTHR43747:SF4">
    <property type="entry name" value="FLAVIN-DEPENDENT TRYPTOPHAN HALOGENASE"/>
    <property type="match status" value="1"/>
</dbReference>
<accession>A0A2P2ED60</accession>
<name>A0A2P2ED60_9PROT</name>
<dbReference type="InterPro" id="IPR036188">
    <property type="entry name" value="FAD/NAD-bd_sf"/>
</dbReference>
<dbReference type="EMBL" id="BFBR01000009">
    <property type="protein sequence ID" value="GBF58996.1"/>
    <property type="molecule type" value="Genomic_DNA"/>
</dbReference>
<feature type="binding site" evidence="2">
    <location>
        <position position="344"/>
    </location>
    <ligand>
        <name>L-tryptophan</name>
        <dbReference type="ChEBI" id="CHEBI:57912"/>
    </ligand>
</feature>
<dbReference type="AlphaFoldDB" id="A0A2P2ED60"/>
<feature type="binding site" evidence="2">
    <location>
        <position position="335"/>
    </location>
    <ligand>
        <name>FAD</name>
        <dbReference type="ChEBI" id="CHEBI:57692"/>
    </ligand>
</feature>
<keyword evidence="2" id="KW-0285">Flavoprotein</keyword>
<dbReference type="Proteomes" id="UP000245086">
    <property type="component" value="Unassembled WGS sequence"/>
</dbReference>
<dbReference type="RefSeq" id="WP_108985854.1">
    <property type="nucleotide sequence ID" value="NZ_BFBR01000009.1"/>
</dbReference>
<dbReference type="Pfam" id="PF04820">
    <property type="entry name" value="Trp_halogenase"/>
    <property type="match status" value="1"/>
</dbReference>
<evidence type="ECO:0000256" key="2">
    <source>
        <dbReference type="PIRSR" id="PIRSR011396-2"/>
    </source>
</evidence>
<evidence type="ECO:0000313" key="4">
    <source>
        <dbReference type="Proteomes" id="UP000245086"/>
    </source>
</evidence>
<keyword evidence="2" id="KW-0274">FAD</keyword>
<dbReference type="InterPro" id="IPR006905">
    <property type="entry name" value="Flavin_halogenase"/>
</dbReference>
<feature type="binding site" evidence="2">
    <location>
        <begin position="14"/>
        <end position="17"/>
    </location>
    <ligand>
        <name>FAD</name>
        <dbReference type="ChEBI" id="CHEBI:57692"/>
    </ligand>
</feature>
<organism evidence="3 4">
    <name type="scientific">Candidatus Phycosocius bacilliformis</name>
    <dbReference type="NCBI Taxonomy" id="1445552"/>
    <lineage>
        <taxon>Bacteria</taxon>
        <taxon>Pseudomonadati</taxon>
        <taxon>Pseudomonadota</taxon>
        <taxon>Alphaproteobacteria</taxon>
        <taxon>Caulobacterales</taxon>
        <taxon>Caulobacterales incertae sedis</taxon>
        <taxon>Candidatus Phycosocius</taxon>
    </lineage>
</organism>
<dbReference type="GO" id="GO:0004497">
    <property type="term" value="F:monooxygenase activity"/>
    <property type="evidence" value="ECO:0007669"/>
    <property type="project" value="InterPro"/>
</dbReference>
<dbReference type="GO" id="GO:0000166">
    <property type="term" value="F:nucleotide binding"/>
    <property type="evidence" value="ECO:0007669"/>
    <property type="project" value="UniProtKB-KW"/>
</dbReference>
<dbReference type="EC" id="1.14.19.9" evidence="3"/>
<feature type="binding site" evidence="2">
    <location>
        <position position="79"/>
    </location>
    <ligand>
        <name>7-chloro-L-tryptophan</name>
        <dbReference type="ChEBI" id="CHEBI:58713"/>
    </ligand>
</feature>
<keyword evidence="3" id="KW-0560">Oxidoreductase</keyword>
<evidence type="ECO:0000256" key="1">
    <source>
        <dbReference type="PIRSR" id="PIRSR011396-1"/>
    </source>
</evidence>
<dbReference type="InterPro" id="IPR050816">
    <property type="entry name" value="Flavin-dep_Halogenase_NPB"/>
</dbReference>
<proteinExistence type="predicted"/>
<keyword evidence="4" id="KW-1185">Reference proteome</keyword>
<protein>
    <submittedName>
        <fullName evidence="3">Flavin-dependent tryptophan halogenase PrnA</fullName>
        <ecNumber evidence="3">1.14.19.9</ecNumber>
    </submittedName>
</protein>
<keyword evidence="2" id="KW-0547">Nucleotide-binding</keyword>
<dbReference type="InterPro" id="IPR033856">
    <property type="entry name" value="Trp_halogen"/>
</dbReference>
<dbReference type="SUPFAM" id="SSF51905">
    <property type="entry name" value="FAD/NAD(P)-binding domain"/>
    <property type="match status" value="1"/>
</dbReference>
<comment type="caution">
    <text evidence="3">The sequence shown here is derived from an EMBL/GenBank/DDBJ whole genome shotgun (WGS) entry which is preliminary data.</text>
</comment>
<dbReference type="Gene3D" id="3.50.50.60">
    <property type="entry name" value="FAD/NAD(P)-binding domain"/>
    <property type="match status" value="1"/>
</dbReference>
<dbReference type="PANTHER" id="PTHR43747">
    <property type="entry name" value="FAD-BINDING PROTEIN"/>
    <property type="match status" value="1"/>
</dbReference>
<feature type="active site" evidence="1">
    <location>
        <position position="79"/>
    </location>
</feature>